<evidence type="ECO:0000259" key="4">
    <source>
        <dbReference type="PROSITE" id="PS50109"/>
    </source>
</evidence>
<dbReference type="Pfam" id="PF00512">
    <property type="entry name" value="HisKA"/>
    <property type="match status" value="1"/>
</dbReference>
<dbReference type="SMART" id="SM00387">
    <property type="entry name" value="HATPase_c"/>
    <property type="match status" value="1"/>
</dbReference>
<feature type="transmembrane region" description="Helical" evidence="3">
    <location>
        <begin position="12"/>
        <end position="36"/>
    </location>
</feature>
<dbReference type="PANTHER" id="PTHR43065">
    <property type="entry name" value="SENSOR HISTIDINE KINASE"/>
    <property type="match status" value="1"/>
</dbReference>
<accession>A0ABS6VUN4</accession>
<gene>
    <name evidence="5" type="ORF">KXJ70_14660</name>
</gene>
<dbReference type="EMBL" id="JAHWDQ010000004">
    <property type="protein sequence ID" value="MBW2942034.1"/>
    <property type="molecule type" value="Genomic_DNA"/>
</dbReference>
<keyword evidence="3" id="KW-0812">Transmembrane</keyword>
<dbReference type="InterPro" id="IPR005467">
    <property type="entry name" value="His_kinase_dom"/>
</dbReference>
<dbReference type="PANTHER" id="PTHR43065:SF52">
    <property type="entry name" value="SENSOR PROTEIN KINASE PILS"/>
    <property type="match status" value="1"/>
</dbReference>
<dbReference type="PROSITE" id="PS50109">
    <property type="entry name" value="HIS_KIN"/>
    <property type="match status" value="1"/>
</dbReference>
<feature type="transmembrane region" description="Helical" evidence="3">
    <location>
        <begin position="48"/>
        <end position="67"/>
    </location>
</feature>
<protein>
    <recommendedName>
        <fullName evidence="2">histidine kinase</fullName>
        <ecNumber evidence="2">2.7.13.3</ecNumber>
    </recommendedName>
</protein>
<dbReference type="InterPro" id="IPR003594">
    <property type="entry name" value="HATPase_dom"/>
</dbReference>
<dbReference type="CDD" id="cd00075">
    <property type="entry name" value="HATPase"/>
    <property type="match status" value="1"/>
</dbReference>
<evidence type="ECO:0000313" key="6">
    <source>
        <dbReference type="Proteomes" id="UP001166291"/>
    </source>
</evidence>
<feature type="transmembrane region" description="Helical" evidence="3">
    <location>
        <begin position="153"/>
        <end position="173"/>
    </location>
</feature>
<feature type="domain" description="Histidine kinase" evidence="4">
    <location>
        <begin position="312"/>
        <end position="523"/>
    </location>
</feature>
<dbReference type="EC" id="2.7.13.3" evidence="2"/>
<dbReference type="Pfam" id="PF02518">
    <property type="entry name" value="HATPase_c"/>
    <property type="match status" value="1"/>
</dbReference>
<name>A0ABS6VUN4_9GAMM</name>
<evidence type="ECO:0000313" key="5">
    <source>
        <dbReference type="EMBL" id="MBW2942034.1"/>
    </source>
</evidence>
<dbReference type="Proteomes" id="UP001166291">
    <property type="component" value="Unassembled WGS sequence"/>
</dbReference>
<dbReference type="Pfam" id="PF25323">
    <property type="entry name" value="6TM_PilS"/>
    <property type="match status" value="1"/>
</dbReference>
<keyword evidence="3" id="KW-0472">Membrane</keyword>
<dbReference type="CDD" id="cd00082">
    <property type="entry name" value="HisKA"/>
    <property type="match status" value="1"/>
</dbReference>
<organism evidence="5 6">
    <name type="scientific">Zhongshania aquimaris</name>
    <dbReference type="NCBI Taxonomy" id="2857107"/>
    <lineage>
        <taxon>Bacteria</taxon>
        <taxon>Pseudomonadati</taxon>
        <taxon>Pseudomonadota</taxon>
        <taxon>Gammaproteobacteria</taxon>
        <taxon>Cellvibrionales</taxon>
        <taxon>Spongiibacteraceae</taxon>
        <taxon>Zhongshania</taxon>
    </lineage>
</organism>
<feature type="transmembrane region" description="Helical" evidence="3">
    <location>
        <begin position="106"/>
        <end position="133"/>
    </location>
</feature>
<dbReference type="InterPro" id="IPR003661">
    <property type="entry name" value="HisK_dim/P_dom"/>
</dbReference>
<evidence type="ECO:0000256" key="1">
    <source>
        <dbReference type="ARBA" id="ARBA00000085"/>
    </source>
</evidence>
<reference evidence="5" key="1">
    <citation type="submission" date="2021-07" db="EMBL/GenBank/DDBJ databases">
        <title>Zhongshania sp. CAU 1632 isolated from seawater.</title>
        <authorList>
            <person name="Kim W."/>
        </authorList>
    </citation>
    <scope>NUCLEOTIDE SEQUENCE</scope>
    <source>
        <strain evidence="5">CAU 1632</strain>
    </source>
</reference>
<keyword evidence="3" id="KW-1133">Transmembrane helix</keyword>
<sequence length="529" mass="58560">MSFAQEFSQQRAIMRVYSAYRFVLAAMILIALIFGPANSTLGITAPKWFAIAVIGYVLFALLALFIHTLFSQRYSQTQLFFEFFVDIGVIMVMSYCSGSADSGLPLLLIVTISAASIIMPSQLSLAIAALATISTISEVAAHTLSERVSAQRFIVAGMTGTAYFSAAIAIRYLSARIVKAQQLAELRRADIEQLSRINQRIVQRMQTGIVVMSRSGQIKLINAAATELLDIPTPVVNNNHYVPAILIDMAGSAENCAKVISIGSRHLDVHVNMSVLEQSKDSDRLLYIENISKITQRAQNLKLASLGRFTASIAHEIRNPLSAISHAAQLLAESPDLQAADQRFAAIIQNHAMRMNDIIKNILEMSRGRSPEPMRFSLSTWLEKFLDDWQPVSHTPLDIEFDKALENDDVNVDRSQLMQIISNIAENGARHGAQTNDKAVLTFRCLKNPSSGAVSLDIIDNGPGINSEDEDKIFEPFFTTQEQGNGLGLYLCRELCLANQIHIYYRRTELGESCFRLQFSHPDRGTLAE</sequence>
<feature type="transmembrane region" description="Helical" evidence="3">
    <location>
        <begin position="79"/>
        <end position="100"/>
    </location>
</feature>
<evidence type="ECO:0000256" key="3">
    <source>
        <dbReference type="SAM" id="Phobius"/>
    </source>
</evidence>
<evidence type="ECO:0000256" key="2">
    <source>
        <dbReference type="ARBA" id="ARBA00012438"/>
    </source>
</evidence>
<keyword evidence="6" id="KW-1185">Reference proteome</keyword>
<proteinExistence type="predicted"/>
<dbReference type="RefSeq" id="WP_219044280.1">
    <property type="nucleotide sequence ID" value="NZ_JAHWDQ010000004.1"/>
</dbReference>
<dbReference type="SMART" id="SM00388">
    <property type="entry name" value="HisKA"/>
    <property type="match status" value="1"/>
</dbReference>
<comment type="catalytic activity">
    <reaction evidence="1">
        <text>ATP + protein L-histidine = ADP + protein N-phospho-L-histidine.</text>
        <dbReference type="EC" id="2.7.13.3"/>
    </reaction>
</comment>
<comment type="caution">
    <text evidence="5">The sequence shown here is derived from an EMBL/GenBank/DDBJ whole genome shotgun (WGS) entry which is preliminary data.</text>
</comment>